<dbReference type="EMBL" id="FNRA01000004">
    <property type="protein sequence ID" value="SEA66743.1"/>
    <property type="molecule type" value="Genomic_DNA"/>
</dbReference>
<dbReference type="InterPro" id="IPR029045">
    <property type="entry name" value="ClpP/crotonase-like_dom_sf"/>
</dbReference>
<dbReference type="OrthoDB" id="9775794at2"/>
<dbReference type="Proteomes" id="UP000198850">
    <property type="component" value="Unassembled WGS sequence"/>
</dbReference>
<evidence type="ECO:0000313" key="2">
    <source>
        <dbReference type="Proteomes" id="UP000198850"/>
    </source>
</evidence>
<dbReference type="STRING" id="425514.SAMN05443550_104295"/>
<gene>
    <name evidence="1" type="ORF">SAMN05443550_104295</name>
</gene>
<reference evidence="1 2" key="1">
    <citation type="submission" date="2016-10" db="EMBL/GenBank/DDBJ databases">
        <authorList>
            <person name="de Groot N.N."/>
        </authorList>
    </citation>
    <scope>NUCLEOTIDE SEQUENCE [LARGE SCALE GENOMIC DNA]</scope>
    <source>
        <strain evidence="1 2">DSM 19033</strain>
    </source>
</reference>
<accession>A0A1H4D1T3</accession>
<dbReference type="SUPFAM" id="SSF52096">
    <property type="entry name" value="ClpP/crotonase"/>
    <property type="match status" value="1"/>
</dbReference>
<dbReference type="RefSeq" id="WP_090556420.1">
    <property type="nucleotide sequence ID" value="NZ_FNRA01000004.1"/>
</dbReference>
<proteinExistence type="predicted"/>
<keyword evidence="2" id="KW-1185">Reference proteome</keyword>
<protein>
    <submittedName>
        <fullName evidence="1">Uncharacterized protein</fullName>
    </submittedName>
</protein>
<name>A0A1H4D1T3_9SPHI</name>
<dbReference type="AlphaFoldDB" id="A0A1H4D1T3"/>
<sequence>MFDAITAEHYGWINRAIPDAEIDTFVDRLAQNIANLPESVIETTKKILPPIRNAEGFQSENDGWASLVYNPETARIMKKAIQNGAQTVEGELKLEEILRALK</sequence>
<organism evidence="1 2">
    <name type="scientific">Pedobacter hartonius</name>
    <dbReference type="NCBI Taxonomy" id="425514"/>
    <lineage>
        <taxon>Bacteria</taxon>
        <taxon>Pseudomonadati</taxon>
        <taxon>Bacteroidota</taxon>
        <taxon>Sphingobacteriia</taxon>
        <taxon>Sphingobacteriales</taxon>
        <taxon>Sphingobacteriaceae</taxon>
        <taxon>Pedobacter</taxon>
    </lineage>
</organism>
<evidence type="ECO:0000313" key="1">
    <source>
        <dbReference type="EMBL" id="SEA66743.1"/>
    </source>
</evidence>
<dbReference type="Gene3D" id="3.90.226.10">
    <property type="entry name" value="2-enoyl-CoA Hydratase, Chain A, domain 1"/>
    <property type="match status" value="1"/>
</dbReference>